<feature type="transmembrane region" description="Helical" evidence="1">
    <location>
        <begin position="52"/>
        <end position="72"/>
    </location>
</feature>
<name>W6A9M4_9MOLU</name>
<protein>
    <submittedName>
        <fullName evidence="2">Uncharacterized protein</fullName>
    </submittedName>
</protein>
<dbReference type="HOGENOM" id="CLU_821130_0_0_14"/>
<evidence type="ECO:0000256" key="1">
    <source>
        <dbReference type="SAM" id="Phobius"/>
    </source>
</evidence>
<proteinExistence type="predicted"/>
<evidence type="ECO:0000313" key="3">
    <source>
        <dbReference type="Proteomes" id="UP000019265"/>
    </source>
</evidence>
<evidence type="ECO:0000313" key="2">
    <source>
        <dbReference type="EMBL" id="AHI53590.1"/>
    </source>
</evidence>
<keyword evidence="1" id="KW-0472">Membrane</keyword>
<feature type="transmembrane region" description="Helical" evidence="1">
    <location>
        <begin position="84"/>
        <end position="107"/>
    </location>
</feature>
<keyword evidence="1" id="KW-1133">Transmembrane helix</keyword>
<dbReference type="AlphaFoldDB" id="W6A9M4"/>
<feature type="transmembrane region" description="Helical" evidence="1">
    <location>
        <begin position="163"/>
        <end position="182"/>
    </location>
</feature>
<dbReference type="RefSeq" id="WP_025250728.1">
    <property type="nucleotide sequence ID" value="NZ_CP006934.1"/>
</dbReference>
<dbReference type="EMBL" id="CP006934">
    <property type="protein sequence ID" value="AHI53590.1"/>
    <property type="molecule type" value="Genomic_DNA"/>
</dbReference>
<dbReference type="Proteomes" id="UP000019265">
    <property type="component" value="Chromosome"/>
</dbReference>
<dbReference type="KEGG" id="ssab:SSABA_v1c01780"/>
<organism evidence="2 3">
    <name type="scientific">Spiroplasma sabaudiense Ar-1343</name>
    <dbReference type="NCBI Taxonomy" id="1276257"/>
    <lineage>
        <taxon>Bacteria</taxon>
        <taxon>Bacillati</taxon>
        <taxon>Mycoplasmatota</taxon>
        <taxon>Mollicutes</taxon>
        <taxon>Entomoplasmatales</taxon>
        <taxon>Spiroplasmataceae</taxon>
        <taxon>Spiroplasma</taxon>
    </lineage>
</organism>
<keyword evidence="1" id="KW-0812">Transmembrane</keyword>
<reference evidence="2 3" key="1">
    <citation type="journal article" date="2014" name="Genome Biol. Evol.">
        <title>Molecular evolution of the substrate utilization strategies and putative virulence factors in mosquito-associated Spiroplasma species.</title>
        <authorList>
            <person name="Chang T.H."/>
            <person name="Lo W.S."/>
            <person name="Ku C."/>
            <person name="Chen L.L."/>
            <person name="Kuo C.H."/>
        </authorList>
    </citation>
    <scope>NUCLEOTIDE SEQUENCE [LARGE SCALE GENOMIC DNA]</scope>
    <source>
        <strain evidence="2">Ar-1343</strain>
    </source>
</reference>
<gene>
    <name evidence="2" type="ORF">SSABA_v1c01780</name>
</gene>
<dbReference type="OrthoDB" id="9819497at2"/>
<accession>W6A9M4</accession>
<dbReference type="PATRIC" id="fig|1276257.3.peg.182"/>
<sequence>MKNKIEDNSLAHDVVYKNFLEKYFHDENVDKIFRDLKLTIFGKRMKKPILEIILLTLASIYVISVGIIYFFKAANVATFFKNDFVFLFISLSFTALILLRIGSLTLANYKINDSFISSFWTNKYCEMEKISPQDFNANKVYDLIFLDLMDKIDHKKFPNLTRLLYSCFYTYLIFIVQILILANMSFDEEGTKSVIEIVIPTIDSFLIIYISKDYIKSLALYYRDREFKLVEYINFFDINNIVIEEMTKICEAPLEARAKLILNFQSSIGKLRKFELYTDLGNILNIMTDNSFTSELDLKALKYYIFITNLALAKILINTNSKSENIYIMKLFIDEAIK</sequence>
<keyword evidence="3" id="KW-1185">Reference proteome</keyword>
<dbReference type="STRING" id="1276257.SSABA_v1c01780"/>